<dbReference type="Gene3D" id="3.30.300.30">
    <property type="match status" value="1"/>
</dbReference>
<dbReference type="Gene3D" id="1.10.1200.10">
    <property type="entry name" value="ACP-like"/>
    <property type="match status" value="1"/>
</dbReference>
<dbReference type="SUPFAM" id="SSF47336">
    <property type="entry name" value="ACP-like"/>
    <property type="match status" value="1"/>
</dbReference>
<dbReference type="Gene3D" id="3.40.50.12780">
    <property type="entry name" value="N-terminal domain of ligase-like"/>
    <property type="match status" value="1"/>
</dbReference>
<dbReference type="InterPro" id="IPR000873">
    <property type="entry name" value="AMP-dep_synth/lig_dom"/>
</dbReference>
<dbReference type="InterPro" id="IPR009081">
    <property type="entry name" value="PP-bd_ACP"/>
</dbReference>
<comment type="caution">
    <text evidence="5">The sequence shown here is derived from an EMBL/GenBank/DDBJ whole genome shotgun (WGS) entry which is preliminary data.</text>
</comment>
<dbReference type="SUPFAM" id="SSF52777">
    <property type="entry name" value="CoA-dependent acyltransferases"/>
    <property type="match status" value="2"/>
</dbReference>
<dbReference type="Gene3D" id="3.30.559.10">
    <property type="entry name" value="Chloramphenicol acetyltransferase-like domain"/>
    <property type="match status" value="1"/>
</dbReference>
<dbReference type="NCBIfam" id="TIGR01733">
    <property type="entry name" value="AA-adenyl-dom"/>
    <property type="match status" value="1"/>
</dbReference>
<dbReference type="SUPFAM" id="SSF56801">
    <property type="entry name" value="Acetyl-CoA synthetase-like"/>
    <property type="match status" value="1"/>
</dbReference>
<dbReference type="PROSITE" id="PS00455">
    <property type="entry name" value="AMP_BINDING"/>
    <property type="match status" value="1"/>
</dbReference>
<dbReference type="Gene3D" id="3.30.559.30">
    <property type="entry name" value="Nonribosomal peptide synthetase, condensation domain"/>
    <property type="match status" value="1"/>
</dbReference>
<keyword evidence="2" id="KW-0597">Phosphoprotein</keyword>
<dbReference type="InterPro" id="IPR023213">
    <property type="entry name" value="CAT-like_dom_sf"/>
</dbReference>
<dbReference type="AlphaFoldDB" id="A0A9P8VLF4"/>
<evidence type="ECO:0000256" key="2">
    <source>
        <dbReference type="ARBA" id="ARBA00022553"/>
    </source>
</evidence>
<dbReference type="InterPro" id="IPR010071">
    <property type="entry name" value="AA_adenyl_dom"/>
</dbReference>
<dbReference type="InterPro" id="IPR045851">
    <property type="entry name" value="AMP-bd_C_sf"/>
</dbReference>
<evidence type="ECO:0000313" key="5">
    <source>
        <dbReference type="EMBL" id="KAH6693949.1"/>
    </source>
</evidence>
<dbReference type="Pfam" id="PF00668">
    <property type="entry name" value="Condensation"/>
    <property type="match status" value="1"/>
</dbReference>
<dbReference type="GO" id="GO:0005737">
    <property type="term" value="C:cytoplasm"/>
    <property type="evidence" value="ECO:0007669"/>
    <property type="project" value="TreeGrafter"/>
</dbReference>
<dbReference type="GO" id="GO:0044550">
    <property type="term" value="P:secondary metabolite biosynthetic process"/>
    <property type="evidence" value="ECO:0007669"/>
    <property type="project" value="TreeGrafter"/>
</dbReference>
<dbReference type="InterPro" id="IPR042099">
    <property type="entry name" value="ANL_N_sf"/>
</dbReference>
<dbReference type="EMBL" id="JAGSXJ010000003">
    <property type="protein sequence ID" value="KAH6693949.1"/>
    <property type="molecule type" value="Genomic_DNA"/>
</dbReference>
<dbReference type="InterPro" id="IPR001242">
    <property type="entry name" value="Condensation_dom"/>
</dbReference>
<keyword evidence="3" id="KW-0436">Ligase</keyword>
<dbReference type="PROSITE" id="PS50075">
    <property type="entry name" value="CARRIER"/>
    <property type="match status" value="1"/>
</dbReference>
<dbReference type="GO" id="GO:0043041">
    <property type="term" value="P:amino acid activation for nonribosomal peptide biosynthetic process"/>
    <property type="evidence" value="ECO:0007669"/>
    <property type="project" value="TreeGrafter"/>
</dbReference>
<dbReference type="FunFam" id="3.30.300.30:FF:000015">
    <property type="entry name" value="Nonribosomal peptide synthase SidD"/>
    <property type="match status" value="1"/>
</dbReference>
<name>A0A9P8VLF4_9PEZI</name>
<keyword evidence="1" id="KW-0596">Phosphopantetheine</keyword>
<dbReference type="GO" id="GO:0031177">
    <property type="term" value="F:phosphopantetheine binding"/>
    <property type="evidence" value="ECO:0007669"/>
    <property type="project" value="TreeGrafter"/>
</dbReference>
<dbReference type="CDD" id="cd05918">
    <property type="entry name" value="A_NRPS_SidN3_like"/>
    <property type="match status" value="1"/>
</dbReference>
<evidence type="ECO:0000259" key="4">
    <source>
        <dbReference type="PROSITE" id="PS50075"/>
    </source>
</evidence>
<feature type="domain" description="Carrier" evidence="4">
    <location>
        <begin position="596"/>
        <end position="670"/>
    </location>
</feature>
<dbReference type="InterPro" id="IPR036736">
    <property type="entry name" value="ACP-like_sf"/>
</dbReference>
<evidence type="ECO:0000256" key="1">
    <source>
        <dbReference type="ARBA" id="ARBA00022450"/>
    </source>
</evidence>
<dbReference type="PANTHER" id="PTHR45527:SF1">
    <property type="entry name" value="FATTY ACID SYNTHASE"/>
    <property type="match status" value="1"/>
</dbReference>
<proteinExistence type="predicted"/>
<dbReference type="InterPro" id="IPR020845">
    <property type="entry name" value="AMP-binding_CS"/>
</dbReference>
<evidence type="ECO:0000256" key="3">
    <source>
        <dbReference type="ARBA" id="ARBA00022598"/>
    </source>
</evidence>
<protein>
    <recommendedName>
        <fullName evidence="4">Carrier domain-containing protein</fullName>
    </recommendedName>
</protein>
<dbReference type="GO" id="GO:0016874">
    <property type="term" value="F:ligase activity"/>
    <property type="evidence" value="ECO:0007669"/>
    <property type="project" value="UniProtKB-KW"/>
</dbReference>
<dbReference type="FunFam" id="3.40.50.12780:FF:000014">
    <property type="entry name" value="Nonribosomal peptide synthetase 1"/>
    <property type="match status" value="1"/>
</dbReference>
<dbReference type="Proteomes" id="UP000770015">
    <property type="component" value="Unassembled WGS sequence"/>
</dbReference>
<dbReference type="PANTHER" id="PTHR45527">
    <property type="entry name" value="NONRIBOSOMAL PEPTIDE SYNTHETASE"/>
    <property type="match status" value="1"/>
</dbReference>
<evidence type="ECO:0000313" key="6">
    <source>
        <dbReference type="Proteomes" id="UP000770015"/>
    </source>
</evidence>
<reference evidence="5" key="1">
    <citation type="journal article" date="2021" name="Nat. Commun.">
        <title>Genetic determinants of endophytism in the Arabidopsis root mycobiome.</title>
        <authorList>
            <person name="Mesny F."/>
            <person name="Miyauchi S."/>
            <person name="Thiergart T."/>
            <person name="Pickel B."/>
            <person name="Atanasova L."/>
            <person name="Karlsson M."/>
            <person name="Huettel B."/>
            <person name="Barry K.W."/>
            <person name="Haridas S."/>
            <person name="Chen C."/>
            <person name="Bauer D."/>
            <person name="Andreopoulos W."/>
            <person name="Pangilinan J."/>
            <person name="LaButti K."/>
            <person name="Riley R."/>
            <person name="Lipzen A."/>
            <person name="Clum A."/>
            <person name="Drula E."/>
            <person name="Henrissat B."/>
            <person name="Kohler A."/>
            <person name="Grigoriev I.V."/>
            <person name="Martin F.M."/>
            <person name="Hacquard S."/>
        </authorList>
    </citation>
    <scope>NUCLEOTIDE SEQUENCE</scope>
    <source>
        <strain evidence="5">MPI-SDFR-AT-0117</strain>
    </source>
</reference>
<keyword evidence="6" id="KW-1185">Reference proteome</keyword>
<dbReference type="OrthoDB" id="416786at2759"/>
<gene>
    <name evidence="5" type="ORF">F5X68DRAFT_187703</name>
</gene>
<dbReference type="Pfam" id="PF00550">
    <property type="entry name" value="PP-binding"/>
    <property type="match status" value="1"/>
</dbReference>
<accession>A0A9P8VLF4</accession>
<organism evidence="5 6">
    <name type="scientific">Plectosphaerella plurivora</name>
    <dbReference type="NCBI Taxonomy" id="936078"/>
    <lineage>
        <taxon>Eukaryota</taxon>
        <taxon>Fungi</taxon>
        <taxon>Dikarya</taxon>
        <taxon>Ascomycota</taxon>
        <taxon>Pezizomycotina</taxon>
        <taxon>Sordariomycetes</taxon>
        <taxon>Hypocreomycetidae</taxon>
        <taxon>Glomerellales</taxon>
        <taxon>Plectosphaerellaceae</taxon>
        <taxon>Plectosphaerella</taxon>
    </lineage>
</organism>
<sequence length="1127" mass="124763">MSSISSIPSISSSVALQDDIDIISSWYWNGSSYTPPVIDALIHEQIKKQVEEQPDAEAVCAWDGSLTYKELDHLASALSEYLHDNANIGHGTTIPLCFEKSKLNVVSMLAILKAGCACVPMDPAVPIERMQTIFELLDNRFAYVVLASSAAARRLSAFDCQVKNIDVNFLEISQAFFDKVDKEYFAKGHRQAGYPRQETNTAALVVFTSGSTGTPKGIVQEHRGYCSAAAYHGAALGYGKDSRIFQFAAHTFDVSLCDILTTLIHGGCICIPSDEERMNDVAGAINRLKANHLPLTPTVALMIRPEDVLPGVKFVTLGGEALSREGMNIWADRVNLIQAYGPAEAGVDCTVRQNVKATDSPNNLGKAIGSSIWIVDSEDHNKLVPIGTEGELLIEGPIVARCYLGNSDLTARSFIEDPDWVKLTKVTSGRRFYKTGDLGYFTFDGEIQILGRNDSQVKLRGQRLEIGEVEHHLRVSVGDKAQVAVAAVTPKGGAKILAAFIAMNEGDSDEEQDGLLADWPAQLEVFSKTVMTAQAVLKDNLPSYMIPSAYIPVRKIPISPSGKIERKLLCSLAEGLTARDFANFVGQVETNVEKVAPSTHQEEVLFDAWKDSLYVEDFGVEDDFFHLGGDSAKAMILVASLRKLGFALTVADIIRNPVLKDQAKQLKKKIDLEKVVPFSLVAGTEEERNAIRDHVAEVCRMESNWVLDAYPITEMQERFFHGSYLGEPRNGWVRKAREEHKHTRQMVFKITGDLNVDRFSKAWAAVSDRHNILRTRFVQKKDSQEIVQVVIDYPFVLDHCDCLLEDYLWRDRRVKMTWGKPLLRVAADEKRAWIVVSISHAIYNGFSLDLVFKDLKRDHFMKYLGDGDQEATLAFWRNHFSGAEVTPVVPHDRLDVKTTQNVCKRKTVALDGALPAGSPNRSAIIQVTAALFLAHGLECADIIFDTHLSGRTGPLPGIEGLVGPTLTSLPIRIHIGRDDNVPVRKILEETQRFMNTVVEHEHIGWWKLVQMDEFRDLLRGAPLLNVLPGPDTTGRDLGLHPITTIAFNETLYGVMATLVDDNTIELLVCGDKECVPEEIVVRDLMLWEAALQMVWASCVAGGDEGVTVGAIFSRLNQLCELDGRALV</sequence>
<dbReference type="Pfam" id="PF00501">
    <property type="entry name" value="AMP-binding"/>
    <property type="match status" value="1"/>
</dbReference>